<dbReference type="InterPro" id="IPR045507">
    <property type="entry name" value="DUF6483"/>
</dbReference>
<dbReference type="SUPFAM" id="SSF48452">
    <property type="entry name" value="TPR-like"/>
    <property type="match status" value="1"/>
</dbReference>
<dbReference type="InterPro" id="IPR011990">
    <property type="entry name" value="TPR-like_helical_dom_sf"/>
</dbReference>
<dbReference type="EMBL" id="NHRJ02000008">
    <property type="protein sequence ID" value="PZE20213.1"/>
    <property type="molecule type" value="Genomic_DNA"/>
</dbReference>
<gene>
    <name evidence="1" type="ORF">CBW46_013760</name>
</gene>
<evidence type="ECO:0000313" key="2">
    <source>
        <dbReference type="Proteomes" id="UP000214746"/>
    </source>
</evidence>
<dbReference type="Proteomes" id="UP000214746">
    <property type="component" value="Unassembled WGS sequence"/>
</dbReference>
<protein>
    <recommendedName>
        <fullName evidence="3">Tetratricopeptide repeat protein</fullName>
    </recommendedName>
</protein>
<evidence type="ECO:0008006" key="3">
    <source>
        <dbReference type="Google" id="ProtNLM"/>
    </source>
</evidence>
<accession>A0A2W1NML9</accession>
<dbReference type="RefSeq" id="WP_089200583.1">
    <property type="nucleotide sequence ID" value="NZ_NHRJ02000008.1"/>
</dbReference>
<name>A0A2W1NML9_PAEXE</name>
<organism evidence="1 2">
    <name type="scientific">Paenibacillus xerothermodurans</name>
    <dbReference type="NCBI Taxonomy" id="1977292"/>
    <lineage>
        <taxon>Bacteria</taxon>
        <taxon>Bacillati</taxon>
        <taxon>Bacillota</taxon>
        <taxon>Bacilli</taxon>
        <taxon>Bacillales</taxon>
        <taxon>Paenibacillaceae</taxon>
        <taxon>Paenibacillus</taxon>
    </lineage>
</organism>
<dbReference type="AlphaFoldDB" id="A0A2W1NML9"/>
<comment type="caution">
    <text evidence="1">The sequence shown here is derived from an EMBL/GenBank/DDBJ whole genome shotgun (WGS) entry which is preliminary data.</text>
</comment>
<proteinExistence type="predicted"/>
<dbReference type="OrthoDB" id="1905743at2"/>
<keyword evidence="2" id="KW-1185">Reference proteome</keyword>
<reference evidence="1" key="1">
    <citation type="submission" date="2018-06" db="EMBL/GenBank/DDBJ databases">
        <title>Paenibacillus xerothermodurans sp. nov. an extremely dry heat resistant spore forming bacterium isolated from the soil of Cape Canaveral, Florida.</title>
        <authorList>
            <person name="Seuylemezian A."/>
            <person name="Kaur N."/>
            <person name="Patil P."/>
            <person name="Patil P."/>
            <person name="Mayilraj S."/>
            <person name="Vaishampayan P."/>
        </authorList>
    </citation>
    <scope>NUCLEOTIDE SEQUENCE [LARGE SCALE GENOMIC DNA]</scope>
    <source>
        <strain evidence="1">ATCC 27380</strain>
    </source>
</reference>
<dbReference type="Gene3D" id="1.25.40.10">
    <property type="entry name" value="Tetratricopeptide repeat domain"/>
    <property type="match status" value="1"/>
</dbReference>
<dbReference type="Pfam" id="PF20092">
    <property type="entry name" value="DUF6483"/>
    <property type="match status" value="1"/>
</dbReference>
<evidence type="ECO:0000313" key="1">
    <source>
        <dbReference type="EMBL" id="PZE20213.1"/>
    </source>
</evidence>
<sequence>MYHRDHLVRMMEQFSLSLGKVIFHRRNQRFHEALQLLAQAMKQLLGLNSKLVQALSAKDLLGLLSTQGHVDVGKGLLLSDMLREEGDVLAESGDDTEAIAHYVKSMELLVEMYKLHETHDFKADVAERLEKLLVSLWPQHVPVPAMELLMFYYADTGQLSKAEDALFFVLDEQPDNMGAVVQGLEMLGRWLKLEADELAGGGLTREEITDSIAELLKMKQNAV</sequence>